<reference evidence="15" key="2">
    <citation type="submission" date="2023-03" db="EMBL/GenBank/DDBJ databases">
        <authorList>
            <person name="Inwood S.N."/>
            <person name="Skelly J.G."/>
            <person name="Guhlin J."/>
            <person name="Harrop T.W.R."/>
            <person name="Goldson S.G."/>
            <person name="Dearden P.K."/>
        </authorList>
    </citation>
    <scope>NUCLEOTIDE SEQUENCE</scope>
    <source>
        <strain evidence="15">Lincoln</strain>
        <tissue evidence="15">Whole body</tissue>
    </source>
</reference>
<feature type="domain" description="C2H2-type" evidence="13">
    <location>
        <begin position="1095"/>
        <end position="1122"/>
    </location>
</feature>
<dbReference type="InterPro" id="IPR050752">
    <property type="entry name" value="C2H2-ZF_domain"/>
</dbReference>
<evidence type="ECO:0000256" key="9">
    <source>
        <dbReference type="ARBA" id="ARBA00023242"/>
    </source>
</evidence>
<feature type="domain" description="ZAD" evidence="14">
    <location>
        <begin position="240"/>
        <end position="313"/>
    </location>
</feature>
<comment type="caution">
    <text evidence="15">The sequence shown here is derived from an EMBL/GenBank/DDBJ whole genome shotgun (WGS) entry which is preliminary data.</text>
</comment>
<evidence type="ECO:0000256" key="4">
    <source>
        <dbReference type="ARBA" id="ARBA00022771"/>
    </source>
</evidence>
<dbReference type="SMART" id="SM00355">
    <property type="entry name" value="ZnF_C2H2"/>
    <property type="match status" value="17"/>
</dbReference>
<evidence type="ECO:0000256" key="2">
    <source>
        <dbReference type="ARBA" id="ARBA00022723"/>
    </source>
</evidence>
<evidence type="ECO:0000256" key="11">
    <source>
        <dbReference type="PROSITE-ProRule" id="PRU01263"/>
    </source>
</evidence>
<evidence type="ECO:0000256" key="7">
    <source>
        <dbReference type="ARBA" id="ARBA00023125"/>
    </source>
</evidence>
<feature type="domain" description="C2H2-type" evidence="13">
    <location>
        <begin position="1157"/>
        <end position="1185"/>
    </location>
</feature>
<dbReference type="GO" id="GO:0000978">
    <property type="term" value="F:RNA polymerase II cis-regulatory region sequence-specific DNA binding"/>
    <property type="evidence" value="ECO:0007669"/>
    <property type="project" value="TreeGrafter"/>
</dbReference>
<feature type="domain" description="C2H2-type" evidence="13">
    <location>
        <begin position="1317"/>
        <end position="1344"/>
    </location>
</feature>
<evidence type="ECO:0000256" key="10">
    <source>
        <dbReference type="PROSITE-ProRule" id="PRU00042"/>
    </source>
</evidence>
<dbReference type="InterPro" id="IPR036236">
    <property type="entry name" value="Znf_C2H2_sf"/>
</dbReference>
<feature type="binding site" evidence="11">
    <location>
        <position position="289"/>
    </location>
    <ligand>
        <name>Zn(2+)</name>
        <dbReference type="ChEBI" id="CHEBI:29105"/>
    </ligand>
</feature>
<dbReference type="Proteomes" id="UP001168972">
    <property type="component" value="Unassembled WGS sequence"/>
</dbReference>
<keyword evidence="6" id="KW-0805">Transcription regulation</keyword>
<dbReference type="InterPro" id="IPR013087">
    <property type="entry name" value="Znf_C2H2_type"/>
</dbReference>
<feature type="compositionally biased region" description="Basic and acidic residues" evidence="12">
    <location>
        <begin position="434"/>
        <end position="446"/>
    </location>
</feature>
<accession>A0AA39G5M0</accession>
<keyword evidence="7" id="KW-0238">DNA-binding</keyword>
<keyword evidence="4 10" id="KW-0863">Zinc-finger</keyword>
<dbReference type="GO" id="GO:0000981">
    <property type="term" value="F:DNA-binding transcription factor activity, RNA polymerase II-specific"/>
    <property type="evidence" value="ECO:0007669"/>
    <property type="project" value="TreeGrafter"/>
</dbReference>
<dbReference type="Gene3D" id="3.30.160.60">
    <property type="entry name" value="Classic Zinc Finger"/>
    <property type="match status" value="11"/>
</dbReference>
<dbReference type="InterPro" id="IPR012934">
    <property type="entry name" value="Znf_AD"/>
</dbReference>
<evidence type="ECO:0000313" key="15">
    <source>
        <dbReference type="EMBL" id="KAK0181788.1"/>
    </source>
</evidence>
<keyword evidence="5 11" id="KW-0862">Zinc</keyword>
<proteinExistence type="predicted"/>
<dbReference type="SUPFAM" id="SSF57667">
    <property type="entry name" value="beta-beta-alpha zinc fingers"/>
    <property type="match status" value="7"/>
</dbReference>
<feature type="domain" description="C2H2-type" evidence="13">
    <location>
        <begin position="869"/>
        <end position="891"/>
    </location>
</feature>
<evidence type="ECO:0000256" key="12">
    <source>
        <dbReference type="SAM" id="MobiDB-lite"/>
    </source>
</evidence>
<keyword evidence="8" id="KW-0804">Transcription</keyword>
<evidence type="ECO:0000256" key="5">
    <source>
        <dbReference type="ARBA" id="ARBA00022833"/>
    </source>
</evidence>
<dbReference type="PROSITE" id="PS51915">
    <property type="entry name" value="ZAD"/>
    <property type="match status" value="1"/>
</dbReference>
<feature type="binding site" evidence="11">
    <location>
        <position position="242"/>
    </location>
    <ligand>
        <name>Zn(2+)</name>
        <dbReference type="ChEBI" id="CHEBI:29105"/>
    </ligand>
</feature>
<name>A0AA39G5M0_MICHY</name>
<evidence type="ECO:0000256" key="6">
    <source>
        <dbReference type="ARBA" id="ARBA00023015"/>
    </source>
</evidence>
<keyword evidence="2 11" id="KW-0479">Metal-binding</keyword>
<keyword evidence="16" id="KW-1185">Reference proteome</keyword>
<dbReference type="SMART" id="SM00868">
    <property type="entry name" value="zf-AD"/>
    <property type="match status" value="1"/>
</dbReference>
<feature type="compositionally biased region" description="Acidic residues" evidence="12">
    <location>
        <begin position="1462"/>
        <end position="1490"/>
    </location>
</feature>
<evidence type="ECO:0000259" key="13">
    <source>
        <dbReference type="PROSITE" id="PS50157"/>
    </source>
</evidence>
<feature type="binding site" evidence="11">
    <location>
        <position position="245"/>
    </location>
    <ligand>
        <name>Zn(2+)</name>
        <dbReference type="ChEBI" id="CHEBI:29105"/>
    </ligand>
</feature>
<evidence type="ECO:0000256" key="1">
    <source>
        <dbReference type="ARBA" id="ARBA00004123"/>
    </source>
</evidence>
<feature type="domain" description="C2H2-type" evidence="13">
    <location>
        <begin position="1128"/>
        <end position="1156"/>
    </location>
</feature>
<feature type="domain" description="C2H2-type" evidence="13">
    <location>
        <begin position="1067"/>
        <end position="1094"/>
    </location>
</feature>
<protein>
    <submittedName>
        <fullName evidence="15">Uncharacterized protein</fullName>
    </submittedName>
</protein>
<dbReference type="GO" id="GO:0005634">
    <property type="term" value="C:nucleus"/>
    <property type="evidence" value="ECO:0007669"/>
    <property type="project" value="UniProtKB-SubCell"/>
</dbReference>
<comment type="subcellular location">
    <subcellularLocation>
        <location evidence="1">Nucleus</location>
    </subcellularLocation>
</comment>
<keyword evidence="9" id="KW-0539">Nucleus</keyword>
<dbReference type="EMBL" id="JAQQBR010000002">
    <property type="protein sequence ID" value="KAK0181788.1"/>
    <property type="molecule type" value="Genomic_DNA"/>
</dbReference>
<feature type="binding site" evidence="11">
    <location>
        <position position="286"/>
    </location>
    <ligand>
        <name>Zn(2+)</name>
        <dbReference type="ChEBI" id="CHEBI:29105"/>
    </ligand>
</feature>
<dbReference type="Pfam" id="PF00096">
    <property type="entry name" value="zf-C2H2"/>
    <property type="match status" value="6"/>
</dbReference>
<dbReference type="SUPFAM" id="SSF57716">
    <property type="entry name" value="Glucocorticoid receptor-like (DNA-binding domain)"/>
    <property type="match status" value="1"/>
</dbReference>
<feature type="domain" description="C2H2-type" evidence="13">
    <location>
        <begin position="1260"/>
        <end position="1287"/>
    </location>
</feature>
<keyword evidence="3" id="KW-0677">Repeat</keyword>
<feature type="domain" description="C2H2-type" evidence="13">
    <location>
        <begin position="952"/>
        <end position="980"/>
    </location>
</feature>
<dbReference type="PANTHER" id="PTHR24384">
    <property type="entry name" value="FINGER PUTATIVE TRANSCRIPTION FACTOR FAMILY-RELATED"/>
    <property type="match status" value="1"/>
</dbReference>
<gene>
    <name evidence="15" type="ORF">PV327_004038</name>
</gene>
<feature type="domain" description="C2H2-type" evidence="13">
    <location>
        <begin position="982"/>
        <end position="1010"/>
    </location>
</feature>
<feature type="region of interest" description="Disordered" evidence="12">
    <location>
        <begin position="1451"/>
        <end position="1508"/>
    </location>
</feature>
<feature type="domain" description="C2H2-type" evidence="13">
    <location>
        <begin position="1011"/>
        <end position="1039"/>
    </location>
</feature>
<feature type="domain" description="C2H2-type" evidence="13">
    <location>
        <begin position="1201"/>
        <end position="1229"/>
    </location>
</feature>
<evidence type="ECO:0000259" key="14">
    <source>
        <dbReference type="PROSITE" id="PS51915"/>
    </source>
</evidence>
<sequence>MGEPKKAMIYLTNIEDNNIIKLPISGLNNSTVCLLNETTNESTWGKETDVDQETCKLIQLLEEPVNVHANVKHVKQSIDSTIIGDKSLIYCEKKIFSNRRCNNEDSESDTLYECNQYNCEAKSDLNVNLQKNKDHNYSDLSNNKNVKDSLLAHGALNDTAVDNIIVNTSDDKNISIVMKNNSVSQVKNINDLKKVIPKVKIFGAEVNTLKELTQTHFDDKLNIMESKTPKLIDPREKLSSYCRTCAGLKIPLIDIFSDRGIQMRLNQQMKHLENINQHDSLSTQMCMDCICDLKMSYKFFMQIKKAEVKLKSIHTSLSTVISTRALENQHNIIHDNNLTCSDKSNNTWRNPTEINLQESFPLGLIHTGSTDIVSHNVIIKSNIKPVSNYESMKTDDDVDNNNDDDDDDDDVQSIEEFDPEDHALESGDYGNTKTESKAENIIKKDDDSEMQLSNHKATIMSYSNNVNEMNNSIMENKIINETLYDNVKEVNGDVKIELENVIFDTCLESSSISGRGDITRENNKQPNILKRKPSWHGKTGNFISTNTDSIGKEAKIHKLNTVNISPSDEEGIMYVTVKGSKPNELLLVKVKKMDKSAEKKDDKSSIKKLIDVKPTEKSLKTLPLKDIFTDRSKKLENREAIIEEQIEQYKKKREKVLGGGNSGSSGADIAATNVVSTTTFMPSVAETDEFADRTLHLINFGNNLKQNLSIENSMLLKDESTNCVCEQKDNIEIKNNFQVNDENEIEIFKQSKVHNSEHENTKEYLARLMNIKQKWEEAKSKKELLQKELDHSYTEGNLEKLSKILGEKEKNLKEFQDYLKQRKIVITRLKDQDIISLYEDRNITSMHNKLPDLIDENPSIYSLDDNNLFDCDYCPQIFFTRSALEDHLKSHDYKIFYFCEDCGSEFPNNKTRRAHNITCIKKLICKYCDFMLESKGKKRQHEQKHCDTIFGQLCDICGEKFKHQGTLDQHIKTQHMSWEKVYQCPKCPKKFAFKQKLSFHVKSVHTTLRAYLCEDCGADFKNPASLRHHRIRKHQPTSNKRECPVCHKLVPFYSLSKHMYTHKAYTIQCPHCDKMFKNTSTLKQHIRIHEDQRQHRCDTCGVGFNRRDGLRLHMRVHQKSDSRALKECSCQICSEKFPNHSMLVIHRNRVHKDGKQYTCHICNRSMLSTRSLEWHMSHIHNETPTGVTLDDSANAIHMKRVSCNHCDKTFKTEMILRTHIKNTHMEKNPVKCLDCDLMFTSEVRLRHHMMIAHNRLEGTLTCPHCPKRFVNQLRLKTHMISHSEERPYTCEICGFNLKTKIQLIKHHQNRHSDERPLQCSRCEWRCKQVSALVCHERTHTNERPYSCIVCKQRFKYLGDKNKHERRHESLGGSGFKRIVVGRNVKHIKNHEGEISTSENDPLEQEYQIIDGQLTDQHVECDIKYDEEQQIIKFEGQEIENEKQNHIEELDQEHQQHIQQGINEEDDDEEEDEDDDEIDIYEEEEDDEEDLEHQQTQEESEAEADNDYKQVYKHDYEEISRETSEATEVIMNMEDATVYTEEVTADNIESAEMISAEMMTNQILQTGTVVHIQQQDDDGKIQVIPVMLSLPDLTDSATEINLGTGSIIYNN</sequence>
<feature type="region of interest" description="Disordered" evidence="12">
    <location>
        <begin position="389"/>
        <end position="449"/>
    </location>
</feature>
<organism evidence="15 16">
    <name type="scientific">Microctonus hyperodae</name>
    <name type="common">Parasitoid wasp</name>
    <dbReference type="NCBI Taxonomy" id="165561"/>
    <lineage>
        <taxon>Eukaryota</taxon>
        <taxon>Metazoa</taxon>
        <taxon>Ecdysozoa</taxon>
        <taxon>Arthropoda</taxon>
        <taxon>Hexapoda</taxon>
        <taxon>Insecta</taxon>
        <taxon>Pterygota</taxon>
        <taxon>Neoptera</taxon>
        <taxon>Endopterygota</taxon>
        <taxon>Hymenoptera</taxon>
        <taxon>Apocrita</taxon>
        <taxon>Ichneumonoidea</taxon>
        <taxon>Braconidae</taxon>
        <taxon>Euphorinae</taxon>
        <taxon>Microctonus</taxon>
    </lineage>
</organism>
<evidence type="ECO:0000313" key="16">
    <source>
        <dbReference type="Proteomes" id="UP001168972"/>
    </source>
</evidence>
<feature type="domain" description="C2H2-type" evidence="13">
    <location>
        <begin position="1288"/>
        <end position="1316"/>
    </location>
</feature>
<dbReference type="GO" id="GO:0008270">
    <property type="term" value="F:zinc ion binding"/>
    <property type="evidence" value="ECO:0007669"/>
    <property type="project" value="UniProtKB-UniRule"/>
</dbReference>
<dbReference type="PANTHER" id="PTHR24384:SF189">
    <property type="entry name" value="C2H2-TYPE DOMAIN-CONTAINING PROTEIN-RELATED"/>
    <property type="match status" value="1"/>
</dbReference>
<evidence type="ECO:0000256" key="8">
    <source>
        <dbReference type="ARBA" id="ARBA00023163"/>
    </source>
</evidence>
<evidence type="ECO:0000256" key="3">
    <source>
        <dbReference type="ARBA" id="ARBA00022737"/>
    </source>
</evidence>
<feature type="compositionally biased region" description="Acidic residues" evidence="12">
    <location>
        <begin position="396"/>
        <end position="419"/>
    </location>
</feature>
<reference evidence="15" key="1">
    <citation type="journal article" date="2023" name="bioRxiv">
        <title>Scaffold-level genome assemblies of two parasitoid biocontrol wasps reveal the parthenogenesis mechanism and an associated novel virus.</title>
        <authorList>
            <person name="Inwood S."/>
            <person name="Skelly J."/>
            <person name="Guhlin J."/>
            <person name="Harrop T."/>
            <person name="Goldson S."/>
            <person name="Dearden P."/>
        </authorList>
    </citation>
    <scope>NUCLEOTIDE SEQUENCE</scope>
    <source>
        <strain evidence="15">Lincoln</strain>
        <tissue evidence="15">Whole body</tissue>
    </source>
</reference>
<dbReference type="PROSITE" id="PS00028">
    <property type="entry name" value="ZINC_FINGER_C2H2_1"/>
    <property type="match status" value="14"/>
</dbReference>
<dbReference type="PROSITE" id="PS50157">
    <property type="entry name" value="ZINC_FINGER_C2H2_2"/>
    <property type="match status" value="12"/>
</dbReference>